<reference evidence="1 2" key="1">
    <citation type="submission" date="2013-11" db="EMBL/GenBank/DDBJ databases">
        <title>Single cell genomics of uncultured Tannerella BU063 (oral taxon 286).</title>
        <authorList>
            <person name="Beall C.J."/>
            <person name="Campbell A.G."/>
            <person name="Griffen A.L."/>
            <person name="Podar M."/>
            <person name="Leys E.J."/>
        </authorList>
    </citation>
    <scope>NUCLEOTIDE SEQUENCE [LARGE SCALE GENOMIC DNA]</scope>
    <source>
        <strain evidence="1">Cell 6/7/9</strain>
    </source>
</reference>
<name>W2CKY2_9BACT</name>
<organism evidence="1 2">
    <name type="scientific">Tannerella sp. oral taxon BU063 isolate Cell 6/7/9</name>
    <dbReference type="NCBI Taxonomy" id="1411021"/>
    <lineage>
        <taxon>Bacteria</taxon>
        <taxon>Pseudomonadati</taxon>
        <taxon>Bacteroidota</taxon>
        <taxon>Bacteroidia</taxon>
        <taxon>Bacteroidales</taxon>
        <taxon>Tannerellaceae</taxon>
        <taxon>Tannerella</taxon>
    </lineage>
</organism>
<proteinExistence type="predicted"/>
<comment type="caution">
    <text evidence="1">The sequence shown here is derived from an EMBL/GenBank/DDBJ whole genome shotgun (WGS) entry which is preliminary data.</text>
</comment>
<accession>W2CKY2</accession>
<gene>
    <name evidence="1" type="ORF">T231_16095</name>
</gene>
<dbReference type="Proteomes" id="UP000018874">
    <property type="component" value="Unassembled WGS sequence"/>
</dbReference>
<evidence type="ECO:0000313" key="1">
    <source>
        <dbReference type="EMBL" id="ETK07698.1"/>
    </source>
</evidence>
<evidence type="ECO:0000313" key="2">
    <source>
        <dbReference type="Proteomes" id="UP000018874"/>
    </source>
</evidence>
<keyword evidence="2" id="KW-1185">Reference proteome</keyword>
<sequence>MQHSCKRQKVFRGTCSIPANARKFFEALAAFLQTPKNFSKHLQRPCKRQKVFRDTCSIPAKAKKFFVALAAFLQTSRQTPRVQQDSRKGLFLRFDNTDDMSLMLLRLTFARPSKGDLHLII</sequence>
<dbReference type="EMBL" id="AYYD01001276">
    <property type="protein sequence ID" value="ETK07698.1"/>
    <property type="molecule type" value="Genomic_DNA"/>
</dbReference>
<dbReference type="AlphaFoldDB" id="W2CKY2"/>
<protein>
    <submittedName>
        <fullName evidence="1">Uncharacterized protein</fullName>
    </submittedName>
</protein>